<keyword evidence="2" id="KW-1133">Transmembrane helix</keyword>
<dbReference type="Proteomes" id="UP000007879">
    <property type="component" value="Unassembled WGS sequence"/>
</dbReference>
<reference evidence="4" key="2">
    <citation type="submission" date="2024-06" db="UniProtKB">
        <authorList>
            <consortium name="EnsemblMetazoa"/>
        </authorList>
    </citation>
    <scope>IDENTIFICATION</scope>
</reference>
<evidence type="ECO:0000256" key="1">
    <source>
        <dbReference type="SAM" id="MobiDB-lite"/>
    </source>
</evidence>
<evidence type="ECO:0000256" key="2">
    <source>
        <dbReference type="SAM" id="Phobius"/>
    </source>
</evidence>
<keyword evidence="5" id="KW-1185">Reference proteome</keyword>
<evidence type="ECO:0000313" key="5">
    <source>
        <dbReference type="Proteomes" id="UP000007879"/>
    </source>
</evidence>
<evidence type="ECO:0000256" key="3">
    <source>
        <dbReference type="SAM" id="SignalP"/>
    </source>
</evidence>
<feature type="signal peptide" evidence="3">
    <location>
        <begin position="1"/>
        <end position="18"/>
    </location>
</feature>
<evidence type="ECO:0008006" key="6">
    <source>
        <dbReference type="Google" id="ProtNLM"/>
    </source>
</evidence>
<organism evidence="4 5">
    <name type="scientific">Amphimedon queenslandica</name>
    <name type="common">Sponge</name>
    <dbReference type="NCBI Taxonomy" id="400682"/>
    <lineage>
        <taxon>Eukaryota</taxon>
        <taxon>Metazoa</taxon>
        <taxon>Porifera</taxon>
        <taxon>Demospongiae</taxon>
        <taxon>Heteroscleromorpha</taxon>
        <taxon>Haplosclerida</taxon>
        <taxon>Niphatidae</taxon>
        <taxon>Amphimedon</taxon>
    </lineage>
</organism>
<feature type="chain" id="PRO_5042888948" description="Death domain-containing protein" evidence="3">
    <location>
        <begin position="19"/>
        <end position="964"/>
    </location>
</feature>
<dbReference type="AlphaFoldDB" id="A0AAN0JTR0"/>
<dbReference type="InterPro" id="IPR011029">
    <property type="entry name" value="DEATH-like_dom_sf"/>
</dbReference>
<proteinExistence type="predicted"/>
<accession>A0AAN0JTR0</accession>
<dbReference type="EnsemblMetazoa" id="XM_020004951.1">
    <property type="protein sequence ID" value="XP_019860510.1"/>
    <property type="gene ID" value="LOC109588840"/>
</dbReference>
<dbReference type="Gene3D" id="1.10.533.10">
    <property type="entry name" value="Death Domain, Fas"/>
    <property type="match status" value="1"/>
</dbReference>
<evidence type="ECO:0000313" key="4">
    <source>
        <dbReference type="EnsemblMetazoa" id="XP_019860510.1"/>
    </source>
</evidence>
<dbReference type="RefSeq" id="XP_019860510.1">
    <property type="nucleotide sequence ID" value="XM_020004951.1"/>
</dbReference>
<dbReference type="KEGG" id="aqu:109588840"/>
<reference evidence="5" key="1">
    <citation type="journal article" date="2010" name="Nature">
        <title>The Amphimedon queenslandica genome and the evolution of animal complexity.</title>
        <authorList>
            <person name="Srivastava M."/>
            <person name="Simakov O."/>
            <person name="Chapman J."/>
            <person name="Fahey B."/>
            <person name="Gauthier M.E."/>
            <person name="Mitros T."/>
            <person name="Richards G.S."/>
            <person name="Conaco C."/>
            <person name="Dacre M."/>
            <person name="Hellsten U."/>
            <person name="Larroux C."/>
            <person name="Putnam N.H."/>
            <person name="Stanke M."/>
            <person name="Adamska M."/>
            <person name="Darling A."/>
            <person name="Degnan S.M."/>
            <person name="Oakley T.H."/>
            <person name="Plachetzki D.C."/>
            <person name="Zhai Y."/>
            <person name="Adamski M."/>
            <person name="Calcino A."/>
            <person name="Cummins S.F."/>
            <person name="Goodstein D.M."/>
            <person name="Harris C."/>
            <person name="Jackson D.J."/>
            <person name="Leys S.P."/>
            <person name="Shu S."/>
            <person name="Woodcroft B.J."/>
            <person name="Vervoort M."/>
            <person name="Kosik K.S."/>
            <person name="Manning G."/>
            <person name="Degnan B.M."/>
            <person name="Rokhsar D.S."/>
        </authorList>
    </citation>
    <scope>NUCLEOTIDE SEQUENCE [LARGE SCALE GENOMIC DNA]</scope>
</reference>
<dbReference type="GeneID" id="109588840"/>
<feature type="region of interest" description="Disordered" evidence="1">
    <location>
        <begin position="546"/>
        <end position="566"/>
    </location>
</feature>
<sequence>MTFQIFLLIALSFKVVSTNTLPTYGECLDITNLDEILQVLKDHNFEVAQWNNLCLELGIYTTTLNGIEAANQHHGVDRCLQKCLSFWLSKADKVKQKGGPTWHSLIAGLKRIDQIATADKIHEIHKNKHPACKILDRYISDPTVQNNLLSLTYLLHAEKIVNRNVWSSEEIKLLLNHVQNAVCQNYQLLKTFAAILQKSATTVTAGNAIMNEYKKEFTNEVNEPYERMTEEKGIHLDIVNFTEVRMEYATTFNAISEAIKSDDAPSLEELQTFLRRGYGYCKFPSQCESRKDIFDMIADECTLINIGLLESVVNFYRNEEAKHIIEQYKKYIDDFNQMKLHQFLDKKFFGGPLLKSETALFYVDRSIKESTLEDVRLLLRTAFTKRDQDVKVVVIREGNSYIITCSFPLHLSMELILSATENIEELKKKGLQQLTIGFSTVYDEVCEPWNELEVDYMIKMEKASKSRCVSVHEDATCRSSCGMVKQMAIYMSVKQLNDTNDHIYSAKICTKSIESSSSSWLLILLLLCIITLYVLFEAVLTDQRREAKSTQETPDKTKKSKKELKTEAADKEMTIAKLTKDKLKLKEELQSLSDYFSDEDKITMRSSSADSGIDDAPHTWRHFKRAPKEVIIIGSFGNHEQWKLPGTIVSPKLIPVAIGLKGLYEDWIAEEVKSIVEIYEKDPANYELKDIPEKGKSRKFYLDRIISLFENCRKDGAVIYYTGHGEKDTGNWCFKDGVISFNDILELYMTHFRGKSLQIVSDCSYSGKWIHDCGKILDKYRILSCGHKTREQGMLFKIFTSCQPHEEATLLTYSRKGIRYSEEDKGVLIKYDEEIKMELFQKGQHPMHVDFRHIHCYKMPGDQCELDSTCTWEDRLGKKRERIVLLVDNKHDKFPSWYYLLISELTFDEFKSKQDQGSVGVEEATKYGKVLYSGPGQNPLSHVKKKLNLRFDMNTYASYKYTDR</sequence>
<feature type="transmembrane region" description="Helical" evidence="2">
    <location>
        <begin position="520"/>
        <end position="540"/>
    </location>
</feature>
<keyword evidence="2" id="KW-0472">Membrane</keyword>
<name>A0AAN0JTR0_AMPQE</name>
<keyword evidence="2" id="KW-0812">Transmembrane</keyword>
<protein>
    <recommendedName>
        <fullName evidence="6">Death domain-containing protein</fullName>
    </recommendedName>
</protein>
<keyword evidence="3" id="KW-0732">Signal</keyword>